<proteinExistence type="inferred from homology"/>
<dbReference type="InterPro" id="IPR004104">
    <property type="entry name" value="Gfo/Idh/MocA-like_OxRdtase_C"/>
</dbReference>
<dbReference type="EMBL" id="JAQAGZ010000018">
    <property type="protein sequence ID" value="MCZ8515545.1"/>
    <property type="molecule type" value="Genomic_DNA"/>
</dbReference>
<comment type="caution">
    <text evidence="4">The sequence shown here is derived from an EMBL/GenBank/DDBJ whole genome shotgun (WGS) entry which is preliminary data.</text>
</comment>
<comment type="similarity">
    <text evidence="1">Belongs to the Gfo/Idh/MocA family.</text>
</comment>
<organism evidence="4 5">
    <name type="scientific">Paenibacillus gyeongsangnamensis</name>
    <dbReference type="NCBI Taxonomy" id="3388067"/>
    <lineage>
        <taxon>Bacteria</taxon>
        <taxon>Bacillati</taxon>
        <taxon>Bacillota</taxon>
        <taxon>Bacilli</taxon>
        <taxon>Bacillales</taxon>
        <taxon>Paenibacillaceae</taxon>
        <taxon>Paenibacillus</taxon>
    </lineage>
</organism>
<protein>
    <submittedName>
        <fullName evidence="4">Gfo/Idh/MocA family oxidoreductase</fullName>
    </submittedName>
</protein>
<dbReference type="Pfam" id="PF02894">
    <property type="entry name" value="GFO_IDH_MocA_C"/>
    <property type="match status" value="1"/>
</dbReference>
<dbReference type="RefSeq" id="WP_269884076.1">
    <property type="nucleotide sequence ID" value="NZ_JAQAGZ010000018.1"/>
</dbReference>
<evidence type="ECO:0000256" key="1">
    <source>
        <dbReference type="ARBA" id="ARBA00010928"/>
    </source>
</evidence>
<dbReference type="Gene3D" id="3.40.50.720">
    <property type="entry name" value="NAD(P)-binding Rossmann-like Domain"/>
    <property type="match status" value="1"/>
</dbReference>
<dbReference type="SUPFAM" id="SSF51735">
    <property type="entry name" value="NAD(P)-binding Rossmann-fold domains"/>
    <property type="match status" value="1"/>
</dbReference>
<dbReference type="InterPro" id="IPR036291">
    <property type="entry name" value="NAD(P)-bd_dom_sf"/>
</dbReference>
<dbReference type="Pfam" id="PF01408">
    <property type="entry name" value="GFO_IDH_MocA"/>
    <property type="match status" value="1"/>
</dbReference>
<gene>
    <name evidence="4" type="ORF">O9H85_24685</name>
</gene>
<dbReference type="Proteomes" id="UP001527882">
    <property type="component" value="Unassembled WGS sequence"/>
</dbReference>
<feature type="domain" description="Gfo/Idh/MocA-like oxidoreductase N-terminal" evidence="2">
    <location>
        <begin position="6"/>
        <end position="125"/>
    </location>
</feature>
<dbReference type="PANTHER" id="PTHR43708:SF4">
    <property type="entry name" value="OXIDOREDUCTASE YCEM-RELATED"/>
    <property type="match status" value="1"/>
</dbReference>
<dbReference type="InterPro" id="IPR051317">
    <property type="entry name" value="Gfo/Idh/MocA_oxidoreduct"/>
</dbReference>
<reference evidence="4 5" key="1">
    <citation type="submission" date="2022-12" db="EMBL/GenBank/DDBJ databases">
        <title>Draft genome sequence of Paenibacillus sp. dW9.</title>
        <authorList>
            <person name="Choi E.-W."/>
            <person name="Kim D.-U."/>
        </authorList>
    </citation>
    <scope>NUCLEOTIDE SEQUENCE [LARGE SCALE GENOMIC DNA]</scope>
    <source>
        <strain evidence="5">dW9</strain>
    </source>
</reference>
<evidence type="ECO:0000259" key="3">
    <source>
        <dbReference type="Pfam" id="PF02894"/>
    </source>
</evidence>
<keyword evidence="5" id="KW-1185">Reference proteome</keyword>
<name>A0ABT4QFT5_9BACL</name>
<evidence type="ECO:0000259" key="2">
    <source>
        <dbReference type="Pfam" id="PF01408"/>
    </source>
</evidence>
<evidence type="ECO:0000313" key="5">
    <source>
        <dbReference type="Proteomes" id="UP001527882"/>
    </source>
</evidence>
<dbReference type="SUPFAM" id="SSF55347">
    <property type="entry name" value="Glyceraldehyde-3-phosphate dehydrogenase-like, C-terminal domain"/>
    <property type="match status" value="1"/>
</dbReference>
<dbReference type="Gene3D" id="3.30.360.10">
    <property type="entry name" value="Dihydrodipicolinate Reductase, domain 2"/>
    <property type="match status" value="1"/>
</dbReference>
<dbReference type="PANTHER" id="PTHR43708">
    <property type="entry name" value="CONSERVED EXPRESSED OXIDOREDUCTASE (EUROFUNG)"/>
    <property type="match status" value="1"/>
</dbReference>
<accession>A0ABT4QFT5</accession>
<dbReference type="InterPro" id="IPR000683">
    <property type="entry name" value="Gfo/Idh/MocA-like_OxRdtase_N"/>
</dbReference>
<evidence type="ECO:0000313" key="4">
    <source>
        <dbReference type="EMBL" id="MCZ8515545.1"/>
    </source>
</evidence>
<feature type="domain" description="Gfo/Idh/MocA-like oxidoreductase C-terminal" evidence="3">
    <location>
        <begin position="141"/>
        <end position="343"/>
    </location>
</feature>
<sequence>MEQKLRLAVVGLGRVSKSHLPAVRALSSAIELAALVSRDETKLRQEAEQWEGQVRTYTSYDEALKDPGIDAVLLLLPHDLHAEYSIRALHAGKHVLVEKPMAMNVAEAEAMAAAADASGAVLMVGQSRRFFGTVMESVRRVRSRDIGELININALLLAHMDQPATEWWKDEAKIGGFIIPLWGSHILDYVLWAYGRLPVSVYAQGHSNNPNWSGEDEVAISLNFGGDRMANVLMSFNAGCRPTDEEGLTGKRIWSTQNSIYDRYLIGTNGMMQLKDEYELLLNGDKIAETERTTANFTWQLEEFAGAIRKGRQPLASGREIIHVMKVIDACFESMRTNRVVTLQS</sequence>